<proteinExistence type="predicted"/>
<evidence type="ECO:0000313" key="4">
    <source>
        <dbReference type="Proteomes" id="UP001631957"/>
    </source>
</evidence>
<dbReference type="InterPro" id="IPR012908">
    <property type="entry name" value="PGAP1-ab_dom-like"/>
</dbReference>
<evidence type="ECO:0000259" key="2">
    <source>
        <dbReference type="Pfam" id="PF07819"/>
    </source>
</evidence>
<dbReference type="SUPFAM" id="SSF53474">
    <property type="entry name" value="alpha/beta-Hydrolases"/>
    <property type="match status" value="1"/>
</dbReference>
<name>A0ABW9HLF7_9ACTN</name>
<feature type="domain" description="GPI inositol-deacylase PGAP1-like alpha/beta" evidence="2">
    <location>
        <begin position="83"/>
        <end position="173"/>
    </location>
</feature>
<protein>
    <submittedName>
        <fullName evidence="3">Esterase/lipase family protein</fullName>
    </submittedName>
</protein>
<dbReference type="EMBL" id="JBJVNI010000002">
    <property type="protein sequence ID" value="MFM9607712.1"/>
    <property type="molecule type" value="Genomic_DNA"/>
</dbReference>
<dbReference type="InterPro" id="IPR029058">
    <property type="entry name" value="AB_hydrolase_fold"/>
</dbReference>
<evidence type="ECO:0000313" key="3">
    <source>
        <dbReference type="EMBL" id="MFM9607712.1"/>
    </source>
</evidence>
<evidence type="ECO:0000256" key="1">
    <source>
        <dbReference type="SAM" id="SignalP"/>
    </source>
</evidence>
<dbReference type="Gene3D" id="3.40.50.1820">
    <property type="entry name" value="alpha/beta hydrolase"/>
    <property type="match status" value="1"/>
</dbReference>
<organism evidence="3 4">
    <name type="scientific">Streptomyces niveiscabiei</name>
    <dbReference type="NCBI Taxonomy" id="164115"/>
    <lineage>
        <taxon>Bacteria</taxon>
        <taxon>Bacillati</taxon>
        <taxon>Actinomycetota</taxon>
        <taxon>Actinomycetes</taxon>
        <taxon>Kitasatosporales</taxon>
        <taxon>Streptomycetaceae</taxon>
        <taxon>Streptomyces</taxon>
    </lineage>
</organism>
<reference evidence="3 4" key="1">
    <citation type="submission" date="2024-12" db="EMBL/GenBank/DDBJ databases">
        <title>Forecasting of Potato common scab and diversities of Pathogenic streptomyces spp. in china.</title>
        <authorList>
            <person name="Handique U."/>
            <person name="Wu J."/>
        </authorList>
    </citation>
    <scope>NUCLEOTIDE SEQUENCE [LARGE SCALE GENOMIC DNA]</scope>
    <source>
        <strain evidence="3 4">ZRIMU1530</strain>
    </source>
</reference>
<gene>
    <name evidence="3" type="ORF">ACKI18_03195</name>
</gene>
<comment type="caution">
    <text evidence="3">The sequence shown here is derived from an EMBL/GenBank/DDBJ whole genome shotgun (WGS) entry which is preliminary data.</text>
</comment>
<keyword evidence="1" id="KW-0732">Signal</keyword>
<feature type="chain" id="PRO_5047425075" evidence="1">
    <location>
        <begin position="31"/>
        <end position="289"/>
    </location>
</feature>
<feature type="signal peptide" evidence="1">
    <location>
        <begin position="1"/>
        <end position="30"/>
    </location>
</feature>
<accession>A0ABW9HLF7</accession>
<dbReference type="Proteomes" id="UP001631957">
    <property type="component" value="Unassembled WGS sequence"/>
</dbReference>
<dbReference type="RefSeq" id="WP_409120368.1">
    <property type="nucleotide sequence ID" value="NZ_JBJVNI010000002.1"/>
</dbReference>
<sequence>MGIRVKVAATTATAVLVGLGVVGSAVPAGAVSTPAGNNSSNEDVLLVHGYDPVWEAKFDCNDYFKDIRKDLKDYRWKGKVRGVAFYKGDWNCDFRIASGDRNTGLKDLGKKLANKIYKDYTAKGKSVDLVGHSMGGLIIRAALTGVAKKEAGFPKKLFVEDVVTLGAPHAGTNWGWGHSYQQTKDMREKSSLIKWLSKNPQSAQPTDWTAIGSDADAIVSESSATAGGFKHWVRYQNLPGADDHAALKSVRTGTHKLKYRNSPSAATGWKTAGSPAAWTTSALFHYTKW</sequence>
<dbReference type="Pfam" id="PF07819">
    <property type="entry name" value="PGAP1"/>
    <property type="match status" value="1"/>
</dbReference>
<keyword evidence="4" id="KW-1185">Reference proteome</keyword>